<dbReference type="AlphaFoldDB" id="C9L7Z6"/>
<dbReference type="Proteomes" id="UP000003755">
    <property type="component" value="Unassembled WGS sequence"/>
</dbReference>
<dbReference type="InterPro" id="IPR000032">
    <property type="entry name" value="HPr-like"/>
</dbReference>
<sequence>MNNIFKIKLNSVNNAALFVKKCGEFEEDIDYIHGRYVIDAKSIMGIMSTDLGESAKVEIHTDNIETITKFKEEISLWMEDK</sequence>
<dbReference type="SUPFAM" id="SSF55594">
    <property type="entry name" value="HPr-like"/>
    <property type="match status" value="1"/>
</dbReference>
<evidence type="ECO:0000313" key="2">
    <source>
        <dbReference type="EMBL" id="EEX21891.1"/>
    </source>
</evidence>
<dbReference type="STRING" id="537007.BLAHAN_05519"/>
<evidence type="ECO:0000313" key="3">
    <source>
        <dbReference type="Proteomes" id="UP000003755"/>
    </source>
</evidence>
<keyword evidence="3" id="KW-1185">Reference proteome</keyword>
<dbReference type="RefSeq" id="WP_003020796.1">
    <property type="nucleotide sequence ID" value="NZ_CP022413.2"/>
</dbReference>
<name>C9L7Z6_BLAHA</name>
<dbReference type="EMBL" id="ABYU02000016">
    <property type="protein sequence ID" value="EEX21891.1"/>
    <property type="molecule type" value="Genomic_DNA"/>
</dbReference>
<organism evidence="2 3">
    <name type="scientific">Blautia hansenii DSM 20583</name>
    <dbReference type="NCBI Taxonomy" id="537007"/>
    <lineage>
        <taxon>Bacteria</taxon>
        <taxon>Bacillati</taxon>
        <taxon>Bacillota</taxon>
        <taxon>Clostridia</taxon>
        <taxon>Lachnospirales</taxon>
        <taxon>Lachnospiraceae</taxon>
        <taxon>Blautia</taxon>
    </lineage>
</organism>
<dbReference type="HOGENOM" id="CLU_136230_4_3_9"/>
<comment type="caution">
    <text evidence="2">The sequence shown here is derived from an EMBL/GenBank/DDBJ whole genome shotgun (WGS) entry which is preliminary data.</text>
</comment>
<reference evidence="2" key="1">
    <citation type="submission" date="2009-09" db="EMBL/GenBank/DDBJ databases">
        <authorList>
            <person name="Weinstock G."/>
            <person name="Sodergren E."/>
            <person name="Clifton S."/>
            <person name="Fulton L."/>
            <person name="Fulton B."/>
            <person name="Courtney L."/>
            <person name="Fronick C."/>
            <person name="Harrison M."/>
            <person name="Strong C."/>
            <person name="Farmer C."/>
            <person name="Delahaunty K."/>
            <person name="Markovic C."/>
            <person name="Hall O."/>
            <person name="Minx P."/>
            <person name="Tomlinson C."/>
            <person name="Mitreva M."/>
            <person name="Nelson J."/>
            <person name="Hou S."/>
            <person name="Wollam A."/>
            <person name="Pepin K.H."/>
            <person name="Johnson M."/>
            <person name="Bhonagiri V."/>
            <person name="Nash W.E."/>
            <person name="Warren W."/>
            <person name="Chinwalla A."/>
            <person name="Mardis E.R."/>
            <person name="Wilson R.K."/>
        </authorList>
    </citation>
    <scope>NUCLEOTIDE SEQUENCE [LARGE SCALE GENOMIC DNA]</scope>
    <source>
        <strain evidence="2">DSM 20583</strain>
    </source>
</reference>
<proteinExistence type="predicted"/>
<accession>C9L7Z6</accession>
<dbReference type="PROSITE" id="PS51350">
    <property type="entry name" value="PTS_HPR_DOM"/>
    <property type="match status" value="1"/>
</dbReference>
<dbReference type="KEGG" id="bhan:CGC63_09160"/>
<dbReference type="Pfam" id="PF00381">
    <property type="entry name" value="PTS-HPr"/>
    <property type="match status" value="1"/>
</dbReference>
<protein>
    <recommendedName>
        <fullName evidence="1">HPr domain-containing protein</fullName>
    </recommendedName>
</protein>
<feature type="domain" description="HPr" evidence="1">
    <location>
        <begin position="1"/>
        <end position="81"/>
    </location>
</feature>
<evidence type="ECO:0000259" key="1">
    <source>
        <dbReference type="PROSITE" id="PS51350"/>
    </source>
</evidence>
<dbReference type="InterPro" id="IPR035895">
    <property type="entry name" value="HPr-like_sf"/>
</dbReference>
<gene>
    <name evidence="2" type="ORF">BLAHAN_05519</name>
</gene>
<dbReference type="eggNOG" id="COG1925">
    <property type="taxonomic scope" value="Bacteria"/>
</dbReference>
<dbReference type="Gene3D" id="3.30.1340.10">
    <property type="entry name" value="HPr-like"/>
    <property type="match status" value="1"/>
</dbReference>